<dbReference type="SUPFAM" id="SSF111369">
    <property type="entry name" value="HlyD-like secretion proteins"/>
    <property type="match status" value="1"/>
</dbReference>
<evidence type="ECO:0000313" key="3">
    <source>
        <dbReference type="Proteomes" id="UP000248544"/>
    </source>
</evidence>
<evidence type="ECO:0000259" key="1">
    <source>
        <dbReference type="Pfam" id="PF25989"/>
    </source>
</evidence>
<dbReference type="GO" id="GO:1990281">
    <property type="term" value="C:efflux pump complex"/>
    <property type="evidence" value="ECO:0007669"/>
    <property type="project" value="TreeGrafter"/>
</dbReference>
<feature type="domain" description="YknX-like C-terminal permuted SH3-like" evidence="1">
    <location>
        <begin position="396"/>
        <end position="461"/>
    </location>
</feature>
<name>A0A2W2GLV7_9ACTN</name>
<dbReference type="Pfam" id="PF25989">
    <property type="entry name" value="YknX_C"/>
    <property type="match status" value="1"/>
</dbReference>
<dbReference type="Gene3D" id="2.40.420.20">
    <property type="match status" value="1"/>
</dbReference>
<dbReference type="PANTHER" id="PTHR30469">
    <property type="entry name" value="MULTIDRUG RESISTANCE PROTEIN MDTA"/>
    <property type="match status" value="1"/>
</dbReference>
<dbReference type="Gene3D" id="2.40.30.170">
    <property type="match status" value="1"/>
</dbReference>
<dbReference type="PROSITE" id="PS51257">
    <property type="entry name" value="PROKAR_LIPOPROTEIN"/>
    <property type="match status" value="1"/>
</dbReference>
<dbReference type="Proteomes" id="UP000248544">
    <property type="component" value="Unassembled WGS sequence"/>
</dbReference>
<accession>A0A2W2GLV7</accession>
<keyword evidence="3" id="KW-1185">Reference proteome</keyword>
<protein>
    <submittedName>
        <fullName evidence="2">Efflux transporter periplasmic adaptor subunit</fullName>
    </submittedName>
</protein>
<dbReference type="AlphaFoldDB" id="A0A2W2GLV7"/>
<dbReference type="GO" id="GO:0015562">
    <property type="term" value="F:efflux transmembrane transporter activity"/>
    <property type="evidence" value="ECO:0007669"/>
    <property type="project" value="TreeGrafter"/>
</dbReference>
<organism evidence="2 3">
    <name type="scientific">Spongiactinospora gelatinilytica</name>
    <dbReference type="NCBI Taxonomy" id="2666298"/>
    <lineage>
        <taxon>Bacteria</taxon>
        <taxon>Bacillati</taxon>
        <taxon>Actinomycetota</taxon>
        <taxon>Actinomycetes</taxon>
        <taxon>Streptosporangiales</taxon>
        <taxon>Streptosporangiaceae</taxon>
        <taxon>Spongiactinospora</taxon>
    </lineage>
</organism>
<dbReference type="RefSeq" id="WP_111170341.1">
    <property type="nucleotide sequence ID" value="NZ_POUA01000274.1"/>
</dbReference>
<sequence length="463" mass="46598">MTIRRGIPPLLVVLALAGCTAEEPSGIQLGAARRAPVSEVVEAPATIGARAAATLRAPAAGTLTKLHIRDGDTVAKGDVLAKISSPEAKGRLSQARRAERLASAPSAPRPAFAAPTLRGLDGRAFAGLDRKVSRDFARARSAAREVGDATARKRLIAAIDLAERRHRAQRAALGAITKDLTRSVNGVLSQLTGQLSTGLGSLTSSMASLQAASRSQAKAAVKTAESVVKGLTIKAPFDGVVTLGRSSGGGGATDALGGLLGRLPAGLPTQAPQGGEASGGGPAVATGVPVSAGDAIVTVTDISELTISADVDETDVLLVERGTAAQIELDAVPGATYTAKVTGVGVTPMAGTTGGVSYPVRLTLGAGRFDDGRKAPAPKPGMSAVARLTVRESPSALAVPASAVVTSGRDSVVWAVRGGAAERRVVRLGAQGDALVEVLTGLREGEQVVVKGADAVRQGQKLP</sequence>
<gene>
    <name evidence="2" type="ORF">C1I98_27620</name>
</gene>
<reference evidence="2 3" key="1">
    <citation type="submission" date="2018-01" db="EMBL/GenBank/DDBJ databases">
        <title>Draft genome sequence of Sphaerisporangium sp. 7K107.</title>
        <authorList>
            <person name="Sahin N."/>
            <person name="Saygin H."/>
            <person name="Ay H."/>
        </authorList>
    </citation>
    <scope>NUCLEOTIDE SEQUENCE [LARGE SCALE GENOMIC DNA]</scope>
    <source>
        <strain evidence="2 3">7K107</strain>
    </source>
</reference>
<proteinExistence type="predicted"/>
<dbReference type="InterPro" id="IPR058637">
    <property type="entry name" value="YknX-like_C"/>
</dbReference>
<comment type="caution">
    <text evidence="2">The sequence shown here is derived from an EMBL/GenBank/DDBJ whole genome shotgun (WGS) entry which is preliminary data.</text>
</comment>
<evidence type="ECO:0000313" key="2">
    <source>
        <dbReference type="EMBL" id="PZG35287.1"/>
    </source>
</evidence>
<dbReference type="Gene3D" id="2.40.50.100">
    <property type="match status" value="1"/>
</dbReference>
<dbReference type="PRINTS" id="PR01490">
    <property type="entry name" value="RTXTOXIND"/>
</dbReference>
<dbReference type="EMBL" id="POUA01000274">
    <property type="protein sequence ID" value="PZG35287.1"/>
    <property type="molecule type" value="Genomic_DNA"/>
</dbReference>